<dbReference type="OrthoDB" id="39175at2759"/>
<evidence type="ECO:0000256" key="3">
    <source>
        <dbReference type="ARBA" id="ARBA00023015"/>
    </source>
</evidence>
<dbReference type="Gene3D" id="4.10.240.10">
    <property type="entry name" value="Zn(2)-C6 fungal-type DNA-binding domain"/>
    <property type="match status" value="1"/>
</dbReference>
<dbReference type="InterPro" id="IPR050815">
    <property type="entry name" value="TF_fung"/>
</dbReference>
<dbReference type="SMART" id="SM00906">
    <property type="entry name" value="Fungal_trans"/>
    <property type="match status" value="1"/>
</dbReference>
<sequence>MTKILTESNNNNKNKNKNKNNSNDFDYCSLDLNPSISNSSSINFSNCDQFNFKNPNPNHIKQSASTSTLSSSSTSTCSQSSNSIFSKNSQSNLGSCDSSGSSSSQSSSLIQNKLVNLQSPINTNSNLNSNSNSNLNLNLNSINDLHQSELQSTFSTSHQSIQVLSSDLSCSILPINSFNHQNLISTSNSNLSIPIQSSLLDSITTTTTTTTPTTTTNHHHQYLNSIVTTCSNPSSSISISKTDHHHTINHHDQHLSSCSMTSFPIDQIKPYPIINNTNQSFQDLDHQLLINTSNNIDPDYSSSFQPSSYPYHQDHYSIIYNHHPISINHHGQLNYDESSANHLINITHQTNINQSKPFAINNISSYSSSSLTLSPSSSSPSPSSSSSITITSNIQNNLNLTQPVLTPTILPSSPQPLSSSIPIETKQKSHKTHSKIYSSLFNHPYYNSYQSSNPSNLTHSNPNYQHPLYPLPTNSYDHLGNTSLNTSLNTSITPSSNTESISPRKTNVLHRNKACLSCRARKTKCDAIKPVCSSCKRLGPAQQSQCRYDQPPKWLESVVSPAQRDRKRVMELEKKLEGLERRLSELRMSVAIKEERELQQHMSTIINYDDQAHLFSKFESDPQTSLQAISDHSMSITPDKDQIKFFRQEPSLTQNLWNPLDESNHSLMILNHEHRQPLTNKLLIRQHDGHLTLTESNNQPQVSTVSSPTFSATSSEISLPSPPRLSASDTHSLSGSNWSPHLPSLKVLKLLVKAFFNRPFVPFMLVDPAKFQARLDFGLADHHFPEPALIHAICAMGAQYISKSLLHPIYWSNAPDPQFYHIHWAERLLSQRLQTVRESHRLLELSLASVVCSQFYIIVGKPMMMWKSLGFCSRICTLLGLNVDELIDPIKTGVGLQVKISLWPDELNGLDRPLDNYEKNNRSLLWWYAFCCDRMSAASGGFAPTIDENDSLIPIFYSEDRIIPEFDYHFPASPLFFMKHEQDATKGPLQLLIKAAILSGKVTTTLYRQSHPAKSLEEINRELDAVSSLIKNFLCSIPPSLRNPLGSNRYSSLNICLTTAHTLIHASLIQLHEDQVKVVDLEDRHLKLCAGSARVLINWFREIDRGEVDTGHLLCGSAPLHFALSVTLRTQCRLIAFYEKLGQIKEAGDLRFEIKNILIRLERSHQLPMAGRMIGLIKELLQDPTRLLPNQDDIKSKSPLAIALVELR</sequence>
<protein>
    <recommendedName>
        <fullName evidence="8">Zn(2)-C6 fungal-type domain-containing protein</fullName>
    </recommendedName>
</protein>
<feature type="region of interest" description="Disordered" evidence="7">
    <location>
        <begin position="692"/>
        <end position="732"/>
    </location>
</feature>
<dbReference type="GO" id="GO:0008270">
    <property type="term" value="F:zinc ion binding"/>
    <property type="evidence" value="ECO:0007669"/>
    <property type="project" value="InterPro"/>
</dbReference>
<dbReference type="GO" id="GO:0003677">
    <property type="term" value="F:DNA binding"/>
    <property type="evidence" value="ECO:0007669"/>
    <property type="project" value="InterPro"/>
</dbReference>
<evidence type="ECO:0000256" key="2">
    <source>
        <dbReference type="ARBA" id="ARBA00022723"/>
    </source>
</evidence>
<feature type="region of interest" description="Disordered" evidence="7">
    <location>
        <begin position="405"/>
        <end position="429"/>
    </location>
</feature>
<organism evidence="9 10">
    <name type="scientific">Austropuccinia psidii MF-1</name>
    <dbReference type="NCBI Taxonomy" id="1389203"/>
    <lineage>
        <taxon>Eukaryota</taxon>
        <taxon>Fungi</taxon>
        <taxon>Dikarya</taxon>
        <taxon>Basidiomycota</taxon>
        <taxon>Pucciniomycotina</taxon>
        <taxon>Pucciniomycetes</taxon>
        <taxon>Pucciniales</taxon>
        <taxon>Sphaerophragmiaceae</taxon>
        <taxon>Austropuccinia</taxon>
    </lineage>
</organism>
<evidence type="ECO:0000256" key="5">
    <source>
        <dbReference type="ARBA" id="ARBA00023242"/>
    </source>
</evidence>
<dbReference type="PANTHER" id="PTHR47338:SF29">
    <property type="entry name" value="ZN(2)-C6 FUNGAL-TYPE DOMAIN-CONTAINING PROTEIN"/>
    <property type="match status" value="1"/>
</dbReference>
<keyword evidence="6" id="KW-0175">Coiled coil</keyword>
<feature type="compositionally biased region" description="Polar residues" evidence="7">
    <location>
        <begin position="693"/>
        <end position="718"/>
    </location>
</feature>
<dbReference type="PANTHER" id="PTHR47338">
    <property type="entry name" value="ZN(II)2CYS6 TRANSCRIPTION FACTOR (EUROFUNG)-RELATED"/>
    <property type="match status" value="1"/>
</dbReference>
<dbReference type="EMBL" id="AVOT02024933">
    <property type="protein sequence ID" value="MBW0515904.1"/>
    <property type="molecule type" value="Genomic_DNA"/>
</dbReference>
<evidence type="ECO:0000256" key="7">
    <source>
        <dbReference type="SAM" id="MobiDB-lite"/>
    </source>
</evidence>
<dbReference type="AlphaFoldDB" id="A0A9Q3HUU0"/>
<feature type="compositionally biased region" description="Low complexity" evidence="7">
    <location>
        <begin position="8"/>
        <end position="23"/>
    </location>
</feature>
<proteinExistence type="predicted"/>
<feature type="coiled-coil region" evidence="6">
    <location>
        <begin position="562"/>
        <end position="596"/>
    </location>
</feature>
<keyword evidence="4" id="KW-0804">Transcription</keyword>
<reference evidence="9" key="1">
    <citation type="submission" date="2021-03" db="EMBL/GenBank/DDBJ databases">
        <title>Draft genome sequence of rust myrtle Austropuccinia psidii MF-1, a brazilian biotype.</title>
        <authorList>
            <person name="Quecine M.C."/>
            <person name="Pachon D.M.R."/>
            <person name="Bonatelli M.L."/>
            <person name="Correr F.H."/>
            <person name="Franceschini L.M."/>
            <person name="Leite T.F."/>
            <person name="Margarido G.R.A."/>
            <person name="Almeida C.A."/>
            <person name="Ferrarezi J.A."/>
            <person name="Labate C.A."/>
        </authorList>
    </citation>
    <scope>NUCLEOTIDE SEQUENCE</scope>
    <source>
        <strain evidence="9">MF-1</strain>
    </source>
</reference>
<dbReference type="Proteomes" id="UP000765509">
    <property type="component" value="Unassembled WGS sequence"/>
</dbReference>
<accession>A0A9Q3HUU0</accession>
<keyword evidence="5" id="KW-0539">Nucleus</keyword>
<dbReference type="CDD" id="cd00067">
    <property type="entry name" value="GAL4"/>
    <property type="match status" value="1"/>
</dbReference>
<name>A0A9Q3HUU0_9BASI</name>
<evidence type="ECO:0000313" key="9">
    <source>
        <dbReference type="EMBL" id="MBW0515904.1"/>
    </source>
</evidence>
<dbReference type="PROSITE" id="PS50048">
    <property type="entry name" value="ZN2_CY6_FUNGAL_2"/>
    <property type="match status" value="1"/>
</dbReference>
<comment type="caution">
    <text evidence="9">The sequence shown here is derived from an EMBL/GenBank/DDBJ whole genome shotgun (WGS) entry which is preliminary data.</text>
</comment>
<dbReference type="Pfam" id="PF00172">
    <property type="entry name" value="Zn_clus"/>
    <property type="match status" value="1"/>
</dbReference>
<dbReference type="CDD" id="cd12148">
    <property type="entry name" value="fungal_TF_MHR"/>
    <property type="match status" value="1"/>
</dbReference>
<dbReference type="SMART" id="SM00066">
    <property type="entry name" value="GAL4"/>
    <property type="match status" value="1"/>
</dbReference>
<feature type="compositionally biased region" description="Low complexity" evidence="7">
    <location>
        <begin position="405"/>
        <end position="423"/>
    </location>
</feature>
<dbReference type="InterPro" id="IPR007219">
    <property type="entry name" value="XnlR_reg_dom"/>
</dbReference>
<dbReference type="GO" id="GO:0006351">
    <property type="term" value="P:DNA-templated transcription"/>
    <property type="evidence" value="ECO:0007669"/>
    <property type="project" value="InterPro"/>
</dbReference>
<feature type="region of interest" description="Disordered" evidence="7">
    <location>
        <begin position="1"/>
        <end position="23"/>
    </location>
</feature>
<dbReference type="GO" id="GO:0005634">
    <property type="term" value="C:nucleus"/>
    <property type="evidence" value="ECO:0007669"/>
    <property type="project" value="UniProtKB-SubCell"/>
</dbReference>
<keyword evidence="2" id="KW-0479">Metal-binding</keyword>
<evidence type="ECO:0000313" key="10">
    <source>
        <dbReference type="Proteomes" id="UP000765509"/>
    </source>
</evidence>
<keyword evidence="10" id="KW-1185">Reference proteome</keyword>
<comment type="subcellular location">
    <subcellularLocation>
        <location evidence="1">Nucleus</location>
    </subcellularLocation>
</comment>
<dbReference type="SUPFAM" id="SSF57701">
    <property type="entry name" value="Zn2/Cys6 DNA-binding domain"/>
    <property type="match status" value="1"/>
</dbReference>
<evidence type="ECO:0000256" key="6">
    <source>
        <dbReference type="SAM" id="Coils"/>
    </source>
</evidence>
<dbReference type="CDD" id="cd14686">
    <property type="entry name" value="bZIP"/>
    <property type="match status" value="1"/>
</dbReference>
<evidence type="ECO:0000256" key="1">
    <source>
        <dbReference type="ARBA" id="ARBA00004123"/>
    </source>
</evidence>
<gene>
    <name evidence="9" type="ORF">O181_055619</name>
</gene>
<evidence type="ECO:0000259" key="8">
    <source>
        <dbReference type="PROSITE" id="PS50048"/>
    </source>
</evidence>
<feature type="domain" description="Zn(2)-C6 fungal-type" evidence="8">
    <location>
        <begin position="514"/>
        <end position="548"/>
    </location>
</feature>
<keyword evidence="3" id="KW-0805">Transcription regulation</keyword>
<dbReference type="InterPro" id="IPR001138">
    <property type="entry name" value="Zn2Cys6_DnaBD"/>
</dbReference>
<dbReference type="GO" id="GO:0000981">
    <property type="term" value="F:DNA-binding transcription factor activity, RNA polymerase II-specific"/>
    <property type="evidence" value="ECO:0007669"/>
    <property type="project" value="InterPro"/>
</dbReference>
<dbReference type="InterPro" id="IPR036864">
    <property type="entry name" value="Zn2-C6_fun-type_DNA-bd_sf"/>
</dbReference>
<evidence type="ECO:0000256" key="4">
    <source>
        <dbReference type="ARBA" id="ARBA00023163"/>
    </source>
</evidence>